<keyword evidence="1" id="KW-0732">Signal</keyword>
<sequence length="224" mass="23438">MFPSIKLLSVLAVACSVTSALPLDARASGTGITLINKSGRTQLYSFFDNLWNGVGTAGANFDHPMANPPTLKAGESRFIALPSSFKGRVQRGNSGLIPATWVEFQLNDGTGKAWGDVSVQQGNDGAATLKGNVVVGFTQDLIKDAPAGAFAKDATGAAFKRPDGTVAHVLGSTVGNWIPKNVEALNWYKKKITDGKTYFMDGAAGASGTTVANSANGQFTVEFY</sequence>
<dbReference type="InterPro" id="IPR037176">
    <property type="entry name" value="Osmotin/thaumatin-like_sf"/>
</dbReference>
<comment type="caution">
    <text evidence="2">The sequence shown here is derived from an EMBL/GenBank/DDBJ whole genome shotgun (WGS) entry which is preliminary data.</text>
</comment>
<gene>
    <name evidence="2" type="ORF">HYALB_00001890</name>
</gene>
<dbReference type="AlphaFoldDB" id="A0A9N9LHS5"/>
<feature type="signal peptide" evidence="1">
    <location>
        <begin position="1"/>
        <end position="20"/>
    </location>
</feature>
<protein>
    <submittedName>
        <fullName evidence="2">Uncharacterized protein</fullName>
    </submittedName>
</protein>
<feature type="chain" id="PRO_5040144744" evidence="1">
    <location>
        <begin position="21"/>
        <end position="224"/>
    </location>
</feature>
<dbReference type="SUPFAM" id="SSF49870">
    <property type="entry name" value="Osmotin, thaumatin-like protein"/>
    <property type="match status" value="1"/>
</dbReference>
<reference evidence="2" key="1">
    <citation type="submission" date="2021-07" db="EMBL/GenBank/DDBJ databases">
        <authorList>
            <person name="Durling M."/>
        </authorList>
    </citation>
    <scope>NUCLEOTIDE SEQUENCE</scope>
</reference>
<dbReference type="OrthoDB" id="5959761at2759"/>
<dbReference type="EMBL" id="CAJVRM010000028">
    <property type="protein sequence ID" value="CAG8971781.1"/>
    <property type="molecule type" value="Genomic_DNA"/>
</dbReference>
<name>A0A9N9LHS5_9HELO</name>
<evidence type="ECO:0000313" key="3">
    <source>
        <dbReference type="Proteomes" id="UP000701801"/>
    </source>
</evidence>
<accession>A0A9N9LHS5</accession>
<keyword evidence="3" id="KW-1185">Reference proteome</keyword>
<dbReference type="Proteomes" id="UP000701801">
    <property type="component" value="Unassembled WGS sequence"/>
</dbReference>
<organism evidence="2 3">
    <name type="scientific">Hymenoscyphus albidus</name>
    <dbReference type="NCBI Taxonomy" id="595503"/>
    <lineage>
        <taxon>Eukaryota</taxon>
        <taxon>Fungi</taxon>
        <taxon>Dikarya</taxon>
        <taxon>Ascomycota</taxon>
        <taxon>Pezizomycotina</taxon>
        <taxon>Leotiomycetes</taxon>
        <taxon>Helotiales</taxon>
        <taxon>Helotiaceae</taxon>
        <taxon>Hymenoscyphus</taxon>
    </lineage>
</organism>
<evidence type="ECO:0000313" key="2">
    <source>
        <dbReference type="EMBL" id="CAG8971781.1"/>
    </source>
</evidence>
<proteinExistence type="predicted"/>
<evidence type="ECO:0000256" key="1">
    <source>
        <dbReference type="SAM" id="SignalP"/>
    </source>
</evidence>